<evidence type="ECO:0000313" key="4">
    <source>
        <dbReference type="Proteomes" id="UP000319257"/>
    </source>
</evidence>
<evidence type="ECO:0000256" key="2">
    <source>
        <dbReference type="SAM" id="SignalP"/>
    </source>
</evidence>
<evidence type="ECO:0000256" key="1">
    <source>
        <dbReference type="SAM" id="MobiDB-lite"/>
    </source>
</evidence>
<gene>
    <name evidence="3" type="ORF">E0L32_000724</name>
</gene>
<evidence type="ECO:0000313" key="3">
    <source>
        <dbReference type="EMBL" id="TPX12547.1"/>
    </source>
</evidence>
<dbReference type="GeneID" id="41968171"/>
<keyword evidence="4" id="KW-1185">Reference proteome</keyword>
<dbReference type="EMBL" id="SKBQ01000003">
    <property type="protein sequence ID" value="TPX12547.1"/>
    <property type="molecule type" value="Genomic_DNA"/>
</dbReference>
<dbReference type="OrthoDB" id="426718at2759"/>
<feature type="chain" id="PRO_5021495648" evidence="2">
    <location>
        <begin position="33"/>
        <end position="353"/>
    </location>
</feature>
<accession>A0A507AYE7</accession>
<dbReference type="PANTHER" id="PTHR37490:SF2">
    <property type="match status" value="1"/>
</dbReference>
<dbReference type="InterPro" id="IPR021838">
    <property type="entry name" value="DUF3431"/>
</dbReference>
<dbReference type="STRING" id="1093900.A0A507AYE7"/>
<protein>
    <submittedName>
        <fullName evidence="3">Uncharacterized protein</fullName>
    </submittedName>
</protein>
<organism evidence="3 4">
    <name type="scientific">Thyridium curvatum</name>
    <dbReference type="NCBI Taxonomy" id="1093900"/>
    <lineage>
        <taxon>Eukaryota</taxon>
        <taxon>Fungi</taxon>
        <taxon>Dikarya</taxon>
        <taxon>Ascomycota</taxon>
        <taxon>Pezizomycotina</taxon>
        <taxon>Sordariomycetes</taxon>
        <taxon>Sordariomycetidae</taxon>
        <taxon>Thyridiales</taxon>
        <taxon>Thyridiaceae</taxon>
        <taxon>Thyridium</taxon>
    </lineage>
</organism>
<keyword evidence="2" id="KW-0732">Signal</keyword>
<dbReference type="AlphaFoldDB" id="A0A507AYE7"/>
<name>A0A507AYE7_9PEZI</name>
<proteinExistence type="predicted"/>
<dbReference type="InParanoid" id="A0A507AYE7"/>
<feature type="region of interest" description="Disordered" evidence="1">
    <location>
        <begin position="37"/>
        <end position="60"/>
    </location>
</feature>
<reference evidence="3 4" key="1">
    <citation type="submission" date="2019-06" db="EMBL/GenBank/DDBJ databases">
        <title>Draft genome sequence of the filamentous fungus Phialemoniopsis curvata isolated from diesel fuel.</title>
        <authorList>
            <person name="Varaljay V.A."/>
            <person name="Lyon W.J."/>
            <person name="Crouch A.L."/>
            <person name="Drake C.E."/>
            <person name="Hollomon J.M."/>
            <person name="Nadeau L.J."/>
            <person name="Nunn H.S."/>
            <person name="Stevenson B.S."/>
            <person name="Bojanowski C.L."/>
            <person name="Crookes-Goodson W.J."/>
        </authorList>
    </citation>
    <scope>NUCLEOTIDE SEQUENCE [LARGE SCALE GENOMIC DNA]</scope>
    <source>
        <strain evidence="3 4">D216</strain>
    </source>
</reference>
<comment type="caution">
    <text evidence="3">The sequence shown here is derived from an EMBL/GenBank/DDBJ whole genome shotgun (WGS) entry which is preliminary data.</text>
</comment>
<dbReference type="RefSeq" id="XP_030994258.1">
    <property type="nucleotide sequence ID" value="XM_031141967.1"/>
</dbReference>
<dbReference type="Pfam" id="PF11913">
    <property type="entry name" value="DUF3431"/>
    <property type="match status" value="1"/>
</dbReference>
<feature type="signal peptide" evidence="2">
    <location>
        <begin position="1"/>
        <end position="32"/>
    </location>
</feature>
<sequence>MGASRRFRKRSYLAIALLVLLIFAWIDRCCHGTHTKQDSASLDAQTETRSHDSQPSSLVSEKNQNFTVNLVIASTSKDDTTTAQYRPPVPRVGREAMIYHTYFHDFYDSLPDLSIMIHPHEKPWHIEPALAQSMLFALNNLDLGVAHQRGYANLRVGWKESCPDWVDTSREYGDERRPMEAPYMAGAMYHNFGVYGSDLPRYFGGPCCSQFVVTKEAVHRHPREQYKRSTDWLAETSWPDWITGRTWEHMFPWMFTGNAVDCPMEWKVFCGMYHVCFKDPSTITDINDLWEERQDLLDNMDLWQWMRHPQIVMRSNSRVREIEDIVRWEVARAMARGQDEDIRRAASVNMFED</sequence>
<dbReference type="PANTHER" id="PTHR37490">
    <property type="entry name" value="EXPRESSED PROTEIN"/>
    <property type="match status" value="1"/>
</dbReference>
<dbReference type="Proteomes" id="UP000319257">
    <property type="component" value="Unassembled WGS sequence"/>
</dbReference>